<reference evidence="3" key="1">
    <citation type="submission" date="2016-10" db="EMBL/GenBank/DDBJ databases">
        <title>Sequence of Gallionella enrichment culture.</title>
        <authorList>
            <person name="Poehlein A."/>
            <person name="Muehling M."/>
            <person name="Daniel R."/>
        </authorList>
    </citation>
    <scope>NUCLEOTIDE SEQUENCE</scope>
</reference>
<feature type="transmembrane region" description="Helical" evidence="1">
    <location>
        <begin position="194"/>
        <end position="218"/>
    </location>
</feature>
<evidence type="ECO:0000259" key="2">
    <source>
        <dbReference type="Pfam" id="PF13386"/>
    </source>
</evidence>
<keyword evidence="1" id="KW-0472">Membrane</keyword>
<gene>
    <name evidence="3" type="ORF">GALL_87520</name>
</gene>
<evidence type="ECO:0000256" key="1">
    <source>
        <dbReference type="SAM" id="Phobius"/>
    </source>
</evidence>
<feature type="transmembrane region" description="Helical" evidence="1">
    <location>
        <begin position="28"/>
        <end position="53"/>
    </location>
</feature>
<dbReference type="AlphaFoldDB" id="A0A1J5SKZ2"/>
<dbReference type="Pfam" id="PF13386">
    <property type="entry name" value="DsbD_2"/>
    <property type="match status" value="1"/>
</dbReference>
<organism evidence="3">
    <name type="scientific">mine drainage metagenome</name>
    <dbReference type="NCBI Taxonomy" id="410659"/>
    <lineage>
        <taxon>unclassified sequences</taxon>
        <taxon>metagenomes</taxon>
        <taxon>ecological metagenomes</taxon>
    </lineage>
</organism>
<evidence type="ECO:0000313" key="3">
    <source>
        <dbReference type="EMBL" id="OIR09145.1"/>
    </source>
</evidence>
<protein>
    <recommendedName>
        <fullName evidence="2">Urease accessory protein UreH-like transmembrane domain-containing protein</fullName>
    </recommendedName>
</protein>
<feature type="transmembrane region" description="Helical" evidence="1">
    <location>
        <begin position="112"/>
        <end position="133"/>
    </location>
</feature>
<proteinExistence type="predicted"/>
<accession>A0A1J5SKZ2</accession>
<keyword evidence="1" id="KW-1133">Transmembrane helix</keyword>
<sequence>MDQQTLLLTLLHSGAAQCQVAVGNNGGLLGSLFLAGLAGGVSHCSGMCGPFVLSQVAARLEATPLAAMSEWRRLTGAAALPYHLGRATTYGALGALGALVTGSLTDRAGLHWLSAALLLFAALFMLLMAVPALKRLLGGASGESGWNRLVGRIARPLFANPAGARGYLLGLLLGFIPCGMIYGALAAASASGSMLTGAAGMVVFALGTSPALVAVGLVGHMAGRHWRATLLKWAPLLLVINAGVLTMLAWKHIA</sequence>
<name>A0A1J5SKZ2_9ZZZZ</name>
<dbReference type="PANTHER" id="PTHR42208">
    <property type="entry name" value="HEAVY METAL TRANSPORTER-RELATED"/>
    <property type="match status" value="1"/>
</dbReference>
<dbReference type="InterPro" id="IPR039447">
    <property type="entry name" value="UreH-like_TM_dom"/>
</dbReference>
<comment type="caution">
    <text evidence="3">The sequence shown here is derived from an EMBL/GenBank/DDBJ whole genome shotgun (WGS) entry which is preliminary data.</text>
</comment>
<feature type="domain" description="Urease accessory protein UreH-like transmembrane" evidence="2">
    <location>
        <begin position="32"/>
        <end position="241"/>
    </location>
</feature>
<dbReference type="PANTHER" id="PTHR42208:SF1">
    <property type="entry name" value="HEAVY METAL TRANSPORTER"/>
    <property type="match status" value="1"/>
</dbReference>
<feature type="transmembrane region" description="Helical" evidence="1">
    <location>
        <begin position="167"/>
        <end position="188"/>
    </location>
</feature>
<feature type="transmembrane region" description="Helical" evidence="1">
    <location>
        <begin position="230"/>
        <end position="250"/>
    </location>
</feature>
<keyword evidence="1" id="KW-0812">Transmembrane</keyword>
<dbReference type="EMBL" id="MLJW01000028">
    <property type="protein sequence ID" value="OIR09145.1"/>
    <property type="molecule type" value="Genomic_DNA"/>
</dbReference>